<dbReference type="InterPro" id="IPR002804">
    <property type="entry name" value="Archease"/>
</dbReference>
<dbReference type="PANTHER" id="PTHR12682">
    <property type="entry name" value="ARCHEASE"/>
    <property type="match status" value="1"/>
</dbReference>
<keyword evidence="4" id="KW-0106">Calcium</keyword>
<keyword evidence="2" id="KW-0819">tRNA processing</keyword>
<organism evidence="6 7">
    <name type="scientific">Desulfosarcina widdelii</name>
    <dbReference type="NCBI Taxonomy" id="947919"/>
    <lineage>
        <taxon>Bacteria</taxon>
        <taxon>Pseudomonadati</taxon>
        <taxon>Thermodesulfobacteriota</taxon>
        <taxon>Desulfobacteria</taxon>
        <taxon>Desulfobacterales</taxon>
        <taxon>Desulfosarcinaceae</taxon>
        <taxon>Desulfosarcina</taxon>
    </lineage>
</organism>
<protein>
    <submittedName>
        <fullName evidence="6">Protein archease</fullName>
    </submittedName>
</protein>
<evidence type="ECO:0000259" key="5">
    <source>
        <dbReference type="Pfam" id="PF01951"/>
    </source>
</evidence>
<keyword evidence="3" id="KW-0479">Metal-binding</keyword>
<evidence type="ECO:0000256" key="2">
    <source>
        <dbReference type="ARBA" id="ARBA00022694"/>
    </source>
</evidence>
<keyword evidence="7" id="KW-1185">Reference proteome</keyword>
<dbReference type="Pfam" id="PF01951">
    <property type="entry name" value="Archease"/>
    <property type="match status" value="1"/>
</dbReference>
<reference evidence="6 7" key="1">
    <citation type="submission" date="2019-11" db="EMBL/GenBank/DDBJ databases">
        <title>Comparative genomics of hydrocarbon-degrading Desulfosarcina strains.</title>
        <authorList>
            <person name="Watanabe M."/>
            <person name="Kojima H."/>
            <person name="Fukui M."/>
        </authorList>
    </citation>
    <scope>NUCLEOTIDE SEQUENCE [LARGE SCALE GENOMIC DNA]</scope>
    <source>
        <strain evidence="6 7">PP31</strain>
    </source>
</reference>
<evidence type="ECO:0000313" key="7">
    <source>
        <dbReference type="Proteomes" id="UP000427769"/>
    </source>
</evidence>
<dbReference type="EMBL" id="AP021875">
    <property type="protein sequence ID" value="BBO75726.1"/>
    <property type="molecule type" value="Genomic_DNA"/>
</dbReference>
<sequence>MNLTYQLLDHTADLRVRIIGESKAELFQNAGLTLADLICDPDTLASTQTVSIDVIGDDPADLMVNFLRELLYLWTGKEKLVKMVSILDVSDTALTASIAVANYDSQNHTILNEIKAVTYHQIAVEPIEDGWQATVVFDI</sequence>
<dbReference type="InterPro" id="IPR023572">
    <property type="entry name" value="Archease_dom"/>
</dbReference>
<dbReference type="Proteomes" id="UP000427769">
    <property type="component" value="Chromosome"/>
</dbReference>
<dbReference type="PANTHER" id="PTHR12682:SF11">
    <property type="entry name" value="PROTEIN ARCHEASE"/>
    <property type="match status" value="1"/>
</dbReference>
<gene>
    <name evidence="6" type="ORF">DSCW_31430</name>
</gene>
<dbReference type="GO" id="GO:0046872">
    <property type="term" value="F:metal ion binding"/>
    <property type="evidence" value="ECO:0007669"/>
    <property type="project" value="UniProtKB-KW"/>
</dbReference>
<proteinExistence type="inferred from homology"/>
<comment type="similarity">
    <text evidence="1">Belongs to the archease family.</text>
</comment>
<dbReference type="InterPro" id="IPR036820">
    <property type="entry name" value="Archease_dom_sf"/>
</dbReference>
<dbReference type="GO" id="GO:0008033">
    <property type="term" value="P:tRNA processing"/>
    <property type="evidence" value="ECO:0007669"/>
    <property type="project" value="UniProtKB-KW"/>
</dbReference>
<evidence type="ECO:0000313" key="6">
    <source>
        <dbReference type="EMBL" id="BBO75726.1"/>
    </source>
</evidence>
<accession>A0A5K7Z218</accession>
<name>A0A5K7Z218_9BACT</name>
<dbReference type="Gene3D" id="3.55.10.10">
    <property type="entry name" value="Archease domain"/>
    <property type="match status" value="1"/>
</dbReference>
<evidence type="ECO:0000256" key="1">
    <source>
        <dbReference type="ARBA" id="ARBA00007963"/>
    </source>
</evidence>
<dbReference type="AlphaFoldDB" id="A0A5K7Z218"/>
<dbReference type="RefSeq" id="WP_155304622.1">
    <property type="nucleotide sequence ID" value="NZ_AP021875.1"/>
</dbReference>
<dbReference type="OrthoDB" id="164090at2"/>
<feature type="domain" description="Archease" evidence="5">
    <location>
        <begin position="5"/>
        <end position="139"/>
    </location>
</feature>
<evidence type="ECO:0000256" key="3">
    <source>
        <dbReference type="ARBA" id="ARBA00022723"/>
    </source>
</evidence>
<dbReference type="SUPFAM" id="SSF69819">
    <property type="entry name" value="MTH1598-like"/>
    <property type="match status" value="1"/>
</dbReference>
<evidence type="ECO:0000256" key="4">
    <source>
        <dbReference type="ARBA" id="ARBA00022837"/>
    </source>
</evidence>
<dbReference type="KEGG" id="dwd:DSCW_31430"/>